<evidence type="ECO:0000256" key="1">
    <source>
        <dbReference type="SAM" id="MobiDB-lite"/>
    </source>
</evidence>
<evidence type="ECO:0000313" key="3">
    <source>
        <dbReference type="Proteomes" id="UP001642720"/>
    </source>
</evidence>
<reference evidence="2 3" key="1">
    <citation type="submission" date="2018-01" db="EMBL/GenBank/DDBJ databases">
        <title>Genome characterization of the sugarcane-associated fungus Trichoderma ghanense CCMA-1212 and their application in lignocelulose bioconversion.</title>
        <authorList>
            <person name="Steindorff A.S."/>
            <person name="Mendes T.D."/>
            <person name="Vilela E.S.D."/>
            <person name="Rodrigues D.S."/>
            <person name="Formighieri E.F."/>
            <person name="Melo I.S."/>
            <person name="Favaro L.C.L."/>
        </authorList>
    </citation>
    <scope>NUCLEOTIDE SEQUENCE [LARGE SCALE GENOMIC DNA]</scope>
    <source>
        <strain evidence="2 3">CCMA-1212</strain>
    </source>
</reference>
<dbReference type="RefSeq" id="XP_073559381.1">
    <property type="nucleotide sequence ID" value="XM_073701510.1"/>
</dbReference>
<dbReference type="EMBL" id="PPTA01000005">
    <property type="protein sequence ID" value="TFB03180.1"/>
    <property type="molecule type" value="Genomic_DNA"/>
</dbReference>
<comment type="caution">
    <text evidence="2">The sequence shown here is derived from an EMBL/GenBank/DDBJ whole genome shotgun (WGS) entry which is preliminary data.</text>
</comment>
<dbReference type="GeneID" id="300575960"/>
<gene>
    <name evidence="2" type="ORF">CCMA1212_004194</name>
</gene>
<name>A0ABY2H6V0_9HYPO</name>
<organism evidence="2 3">
    <name type="scientific">Trichoderma ghanense</name>
    <dbReference type="NCBI Taxonomy" id="65468"/>
    <lineage>
        <taxon>Eukaryota</taxon>
        <taxon>Fungi</taxon>
        <taxon>Dikarya</taxon>
        <taxon>Ascomycota</taxon>
        <taxon>Pezizomycotina</taxon>
        <taxon>Sordariomycetes</taxon>
        <taxon>Hypocreomycetidae</taxon>
        <taxon>Hypocreales</taxon>
        <taxon>Hypocreaceae</taxon>
        <taxon>Trichoderma</taxon>
    </lineage>
</organism>
<proteinExistence type="predicted"/>
<protein>
    <submittedName>
        <fullName evidence="2">Uncharacterized protein</fullName>
    </submittedName>
</protein>
<evidence type="ECO:0000313" key="2">
    <source>
        <dbReference type="EMBL" id="TFB03180.1"/>
    </source>
</evidence>
<dbReference type="Proteomes" id="UP001642720">
    <property type="component" value="Unassembled WGS sequence"/>
</dbReference>
<feature type="region of interest" description="Disordered" evidence="1">
    <location>
        <begin position="81"/>
        <end position="101"/>
    </location>
</feature>
<sequence length="108" mass="11523">MEKEKKKNRRYSPFAPWKEPCLTGLELRGADAGATEGLWNKQGAGPAAALFPKDLQDPACNSYMQGTCMIGVRNTVPARTETSTVPVPGHGGVVQAEEESGGILLLHS</sequence>
<accession>A0ABY2H6V0</accession>
<keyword evidence="3" id="KW-1185">Reference proteome</keyword>